<comment type="subcellular location">
    <subcellularLocation>
        <location evidence="1">Cell projection</location>
        <location evidence="1">Cilium</location>
    </subcellularLocation>
    <subcellularLocation>
        <location evidence="2">Cytoplasm</location>
    </subcellularLocation>
</comment>
<evidence type="ECO:0000259" key="6">
    <source>
        <dbReference type="Pfam" id="PF22544"/>
    </source>
</evidence>
<evidence type="ECO:0000313" key="7">
    <source>
        <dbReference type="EMBL" id="KKM64199.1"/>
    </source>
</evidence>
<reference evidence="7" key="1">
    <citation type="journal article" date="2015" name="Nature">
        <title>Complex archaea that bridge the gap between prokaryotes and eukaryotes.</title>
        <authorList>
            <person name="Spang A."/>
            <person name="Saw J.H."/>
            <person name="Jorgensen S.L."/>
            <person name="Zaremba-Niedzwiedzka K."/>
            <person name="Martijn J."/>
            <person name="Lind A.E."/>
            <person name="van Eijk R."/>
            <person name="Schleper C."/>
            <person name="Guy L."/>
            <person name="Ettema T.J."/>
        </authorList>
    </citation>
    <scope>NUCLEOTIDE SEQUENCE</scope>
</reference>
<evidence type="ECO:0000256" key="2">
    <source>
        <dbReference type="ARBA" id="ARBA00004496"/>
    </source>
</evidence>
<proteinExistence type="predicted"/>
<evidence type="ECO:0000256" key="4">
    <source>
        <dbReference type="ARBA" id="ARBA00023069"/>
    </source>
</evidence>
<protein>
    <recommendedName>
        <fullName evidence="6">HYDIN/VesB/CFA65-like Ig-like domain-containing protein</fullName>
    </recommendedName>
</protein>
<keyword evidence="4" id="KW-0969">Cilium</keyword>
<organism evidence="7">
    <name type="scientific">marine sediment metagenome</name>
    <dbReference type="NCBI Taxonomy" id="412755"/>
    <lineage>
        <taxon>unclassified sequences</taxon>
        <taxon>metagenomes</taxon>
        <taxon>ecological metagenomes</taxon>
    </lineage>
</organism>
<dbReference type="Gene3D" id="2.60.40.10">
    <property type="entry name" value="Immunoglobulins"/>
    <property type="match status" value="1"/>
</dbReference>
<name>A0A0F9J3C5_9ZZZZ</name>
<sequence>MPNNLGPPVGIPEIEDWLPMPPDQGPPLPKWLGITWPWVAPPGAEFRVSKPVISPAEVQVGYPVTITCLVTNIGAEAGDYTVRMRGDFVEDQTVTLQPGESQQVSFVVTPTVAKSYSVTVDGQTGTFRAVEVPVADIRVEDLTITPSEVMVGEQVTISVTATNYGTAAGTKRIVITVS</sequence>
<dbReference type="InterPro" id="IPR013783">
    <property type="entry name" value="Ig-like_fold"/>
</dbReference>
<evidence type="ECO:0000256" key="1">
    <source>
        <dbReference type="ARBA" id="ARBA00004138"/>
    </source>
</evidence>
<gene>
    <name evidence="7" type="ORF">LCGC14_1503820</name>
</gene>
<feature type="domain" description="HYDIN/VesB/CFA65-like Ig-like" evidence="6">
    <location>
        <begin position="53"/>
        <end position="118"/>
    </location>
</feature>
<keyword evidence="5" id="KW-0966">Cell projection</keyword>
<evidence type="ECO:0000256" key="5">
    <source>
        <dbReference type="ARBA" id="ARBA00023273"/>
    </source>
</evidence>
<accession>A0A0F9J3C5</accession>
<evidence type="ECO:0000256" key="3">
    <source>
        <dbReference type="ARBA" id="ARBA00022490"/>
    </source>
</evidence>
<keyword evidence="3" id="KW-0963">Cytoplasm</keyword>
<dbReference type="InterPro" id="IPR053879">
    <property type="entry name" value="HYDIN_VesB_CFA65-like_Ig"/>
</dbReference>
<dbReference type="EMBL" id="LAZR01010948">
    <property type="protein sequence ID" value="KKM64199.1"/>
    <property type="molecule type" value="Genomic_DNA"/>
</dbReference>
<dbReference type="AlphaFoldDB" id="A0A0F9J3C5"/>
<comment type="caution">
    <text evidence="7">The sequence shown here is derived from an EMBL/GenBank/DDBJ whole genome shotgun (WGS) entry which is preliminary data.</text>
</comment>
<dbReference type="Pfam" id="PF22544">
    <property type="entry name" value="HYDIN_VesB_CFA65-like_Ig"/>
    <property type="match status" value="1"/>
</dbReference>